<evidence type="ECO:0000313" key="4">
    <source>
        <dbReference type="EMBL" id="GMK55670.1"/>
    </source>
</evidence>
<evidence type="ECO:0000256" key="3">
    <source>
        <dbReference type="ARBA" id="ARBA00023002"/>
    </source>
</evidence>
<keyword evidence="5" id="KW-1185">Reference proteome</keyword>
<protein>
    <recommendedName>
        <fullName evidence="6">NAD(P)-binding protein</fullName>
    </recommendedName>
</protein>
<keyword evidence="2" id="KW-0521">NADP</keyword>
<dbReference type="Gene3D" id="3.40.50.720">
    <property type="entry name" value="NAD(P)-binding Rossmann-like Domain"/>
    <property type="match status" value="2"/>
</dbReference>
<dbReference type="SUPFAM" id="SSF51735">
    <property type="entry name" value="NAD(P)-binding Rossmann-fold domains"/>
    <property type="match status" value="1"/>
</dbReference>
<reference evidence="4" key="1">
    <citation type="journal article" date="2023" name="BMC Genomics">
        <title>Chromosome-level genome assemblies of Cutaneotrichosporon spp. (Trichosporonales, Basidiomycota) reveal imbalanced evolution between nucleotide sequences and chromosome synteny.</title>
        <authorList>
            <person name="Kobayashi Y."/>
            <person name="Kayamori A."/>
            <person name="Aoki K."/>
            <person name="Shiwa Y."/>
            <person name="Matsutani M."/>
            <person name="Fujita N."/>
            <person name="Sugita T."/>
            <person name="Iwasaki W."/>
            <person name="Tanaka N."/>
            <person name="Takashima M."/>
        </authorList>
    </citation>
    <scope>NUCLEOTIDE SEQUENCE</scope>
    <source>
        <strain evidence="4">HIS016</strain>
    </source>
</reference>
<dbReference type="Proteomes" id="UP001222932">
    <property type="component" value="Unassembled WGS sequence"/>
</dbReference>
<dbReference type="GO" id="GO:0016491">
    <property type="term" value="F:oxidoreductase activity"/>
    <property type="evidence" value="ECO:0007669"/>
    <property type="project" value="UniProtKB-KW"/>
</dbReference>
<dbReference type="InterPro" id="IPR052178">
    <property type="entry name" value="Sec_Metab_Biosynth_SDR"/>
</dbReference>
<dbReference type="EMBL" id="BTCM01000002">
    <property type="protein sequence ID" value="GMK55670.1"/>
    <property type="molecule type" value="Genomic_DNA"/>
</dbReference>
<evidence type="ECO:0000256" key="2">
    <source>
        <dbReference type="ARBA" id="ARBA00022857"/>
    </source>
</evidence>
<dbReference type="PRINTS" id="PR00081">
    <property type="entry name" value="GDHRDH"/>
</dbReference>
<gene>
    <name evidence="4" type="ORF">CspeluHIS016_0207260</name>
</gene>
<evidence type="ECO:0000256" key="1">
    <source>
        <dbReference type="ARBA" id="ARBA00006484"/>
    </source>
</evidence>
<comment type="caution">
    <text evidence="4">The sequence shown here is derived from an EMBL/GenBank/DDBJ whole genome shotgun (WGS) entry which is preliminary data.</text>
</comment>
<dbReference type="Pfam" id="PF13561">
    <property type="entry name" value="adh_short_C2"/>
    <property type="match status" value="1"/>
</dbReference>
<dbReference type="AlphaFoldDB" id="A0AAD3YA56"/>
<dbReference type="Pfam" id="PF00106">
    <property type="entry name" value="adh_short"/>
    <property type="match status" value="1"/>
</dbReference>
<dbReference type="PANTHER" id="PTHR43618:SF4">
    <property type="entry name" value="SHORT CHAIN DEHYDROGENASE_REDUCTASE FAMILY (AFU_ORTHOLOGUE AFUA_7G04540)"/>
    <property type="match status" value="1"/>
</dbReference>
<dbReference type="InterPro" id="IPR036291">
    <property type="entry name" value="NAD(P)-bd_dom_sf"/>
</dbReference>
<keyword evidence="3" id="KW-0560">Oxidoreductase</keyword>
<dbReference type="PANTHER" id="PTHR43618">
    <property type="entry name" value="7-ALPHA-HYDROXYSTEROID DEHYDROGENASE"/>
    <property type="match status" value="1"/>
</dbReference>
<proteinExistence type="inferred from homology"/>
<sequence length="387" mass="41762">MTSAEARKESELALVKPFLGTGALSAANLFDVKGWVCVVTGGGTGLGLVTAAALAENGAKVYITGRRLETLEAAAKTAAPTSGPGKIIPVQADAATKEGVQKMRDAVAKDEKWLNLLVNIERLTAQSGQSVNRQIVQDALAQWESERVKRKPPNSFGRVFNPHKRQKTARGAILFWSCTSPSNFSLGSLPVQGPLTEDHGISLPHAEPDQTDNSPEALAKEMFENETYEHWLDAYRTNTASYYFTTWAFVPLLSAARTEGGAAEPGNIVNISSMSGVTRTSQRGQFSAATISLTDQLAFELARRALGIRVNTICPGYFPSGMSVFPPDRVSDPEAHAAEWREKWGVPFARAGTARDYAQCIFGIVTNGYQTGSHVIIDGGWLLEQAF</sequence>
<comment type="similarity">
    <text evidence="1">Belongs to the short-chain dehydrogenases/reductases (SDR) family.</text>
</comment>
<name>A0AAD3YA56_9TREE</name>
<evidence type="ECO:0000313" key="5">
    <source>
        <dbReference type="Proteomes" id="UP001222932"/>
    </source>
</evidence>
<organism evidence="4 5">
    <name type="scientific">Cutaneotrichosporon spelunceum</name>
    <dbReference type="NCBI Taxonomy" id="1672016"/>
    <lineage>
        <taxon>Eukaryota</taxon>
        <taxon>Fungi</taxon>
        <taxon>Dikarya</taxon>
        <taxon>Basidiomycota</taxon>
        <taxon>Agaricomycotina</taxon>
        <taxon>Tremellomycetes</taxon>
        <taxon>Trichosporonales</taxon>
        <taxon>Trichosporonaceae</taxon>
        <taxon>Cutaneotrichosporon</taxon>
    </lineage>
</organism>
<dbReference type="InterPro" id="IPR002347">
    <property type="entry name" value="SDR_fam"/>
</dbReference>
<reference evidence="4" key="2">
    <citation type="submission" date="2023-06" db="EMBL/GenBank/DDBJ databases">
        <authorList>
            <person name="Kobayashi Y."/>
            <person name="Kayamori A."/>
            <person name="Aoki K."/>
            <person name="Shiwa Y."/>
            <person name="Fujita N."/>
            <person name="Sugita T."/>
            <person name="Iwasaki W."/>
            <person name="Tanaka N."/>
            <person name="Takashima M."/>
        </authorList>
    </citation>
    <scope>NUCLEOTIDE SEQUENCE</scope>
    <source>
        <strain evidence="4">HIS016</strain>
    </source>
</reference>
<accession>A0AAD3YA56</accession>
<evidence type="ECO:0008006" key="6">
    <source>
        <dbReference type="Google" id="ProtNLM"/>
    </source>
</evidence>